<feature type="transmembrane region" description="Helical" evidence="1">
    <location>
        <begin position="64"/>
        <end position="84"/>
    </location>
</feature>
<keyword evidence="1" id="KW-1133">Transmembrane helix</keyword>
<protein>
    <submittedName>
        <fullName evidence="2">Uncharacterized protein</fullName>
    </submittedName>
</protein>
<evidence type="ECO:0000256" key="1">
    <source>
        <dbReference type="SAM" id="Phobius"/>
    </source>
</evidence>
<feature type="transmembrane region" description="Helical" evidence="1">
    <location>
        <begin position="34"/>
        <end position="52"/>
    </location>
</feature>
<dbReference type="EMBL" id="NOXX01000213">
    <property type="protein sequence ID" value="OYQ42508.1"/>
    <property type="molecule type" value="Genomic_DNA"/>
</dbReference>
<feature type="transmembrane region" description="Helical" evidence="1">
    <location>
        <begin position="90"/>
        <end position="108"/>
    </location>
</feature>
<dbReference type="Proteomes" id="UP000216035">
    <property type="component" value="Unassembled WGS sequence"/>
</dbReference>
<keyword evidence="1" id="KW-0472">Membrane</keyword>
<evidence type="ECO:0000313" key="3">
    <source>
        <dbReference type="Proteomes" id="UP000216035"/>
    </source>
</evidence>
<dbReference type="OrthoDB" id="129082at2"/>
<reference evidence="2 3" key="1">
    <citation type="submission" date="2017-07" db="EMBL/GenBank/DDBJ databases">
        <title>Flavobacterium cyanobacteriorum sp. nov., isolated from cyanobacterial aggregates in a eutrophic lake.</title>
        <authorList>
            <person name="Cai H."/>
        </authorList>
    </citation>
    <scope>NUCLEOTIDE SEQUENCE [LARGE SCALE GENOMIC DNA]</scope>
    <source>
        <strain evidence="2 3">TH167</strain>
    </source>
</reference>
<organism evidence="2 3">
    <name type="scientific">Flavobacterium aurantiibacter</name>
    <dbReference type="NCBI Taxonomy" id="2023067"/>
    <lineage>
        <taxon>Bacteria</taxon>
        <taxon>Pseudomonadati</taxon>
        <taxon>Bacteroidota</taxon>
        <taxon>Flavobacteriia</taxon>
        <taxon>Flavobacteriales</taxon>
        <taxon>Flavobacteriaceae</taxon>
        <taxon>Flavobacterium</taxon>
    </lineage>
</organism>
<keyword evidence="3" id="KW-1185">Reference proteome</keyword>
<gene>
    <name evidence="2" type="ORF">CHX27_11820</name>
</gene>
<keyword evidence="1" id="KW-0812">Transmembrane</keyword>
<sequence>MKINSKIHGTLDYASVLFLWASPTLFGLPENTSYFTYVLGFIHLTLTILTDFDLGLIKVIPLKIHGIIEAVVAVLLGVTALFLGSIEGTIARNFYLIFAVVLAGLWFLTEYKKNTLD</sequence>
<dbReference type="RefSeq" id="WP_094411944.1">
    <property type="nucleotide sequence ID" value="NZ_NOXX01000213.1"/>
</dbReference>
<accession>A0A255ZLX2</accession>
<evidence type="ECO:0000313" key="2">
    <source>
        <dbReference type="EMBL" id="OYQ42508.1"/>
    </source>
</evidence>
<comment type="caution">
    <text evidence="2">The sequence shown here is derived from an EMBL/GenBank/DDBJ whole genome shotgun (WGS) entry which is preliminary data.</text>
</comment>
<proteinExistence type="predicted"/>
<name>A0A255ZLX2_9FLAO</name>
<dbReference type="AlphaFoldDB" id="A0A255ZLX2"/>
<feature type="transmembrane region" description="Helical" evidence="1">
    <location>
        <begin position="12"/>
        <end position="28"/>
    </location>
</feature>